<comment type="pathway">
    <text evidence="1">Cofactor biosynthesis; (R)-pantothenate biosynthesis; (R)-pantoate from 3-methyl-2-oxobutanoate: step 1/2.</text>
</comment>
<dbReference type="NCBIfam" id="TIGR00222">
    <property type="entry name" value="panB"/>
    <property type="match status" value="1"/>
</dbReference>
<dbReference type="GO" id="GO:0005739">
    <property type="term" value="C:mitochondrion"/>
    <property type="evidence" value="ECO:0007669"/>
    <property type="project" value="TreeGrafter"/>
</dbReference>
<dbReference type="EMBL" id="JAGTXO010000008">
    <property type="protein sequence ID" value="KAG8466140.1"/>
    <property type="molecule type" value="Genomic_DNA"/>
</dbReference>
<protein>
    <recommendedName>
        <fullName evidence="3">3-methyl-2-oxobutanoate hydroxymethyltransferase</fullName>
        <ecNumber evidence="3">2.1.2.11</ecNumber>
    </recommendedName>
</protein>
<dbReference type="Proteomes" id="UP000751190">
    <property type="component" value="Unassembled WGS sequence"/>
</dbReference>
<accession>A0A8J5XQQ7</accession>
<evidence type="ECO:0000256" key="6">
    <source>
        <dbReference type="SAM" id="MobiDB-lite"/>
    </source>
</evidence>
<dbReference type="EC" id="2.1.2.11" evidence="3"/>
<comment type="caution">
    <text evidence="7">The sequence shown here is derived from an EMBL/GenBank/DDBJ whole genome shotgun (WGS) entry which is preliminary data.</text>
</comment>
<dbReference type="InterPro" id="IPR040442">
    <property type="entry name" value="Pyrv_kinase-like_dom_sf"/>
</dbReference>
<evidence type="ECO:0000313" key="7">
    <source>
        <dbReference type="EMBL" id="KAG8466140.1"/>
    </source>
</evidence>
<dbReference type="FunFam" id="3.20.20.60:FF:000003">
    <property type="entry name" value="3-methyl-2-oxobutanoate hydroxymethyltransferase"/>
    <property type="match status" value="1"/>
</dbReference>
<dbReference type="Gene3D" id="3.20.20.60">
    <property type="entry name" value="Phosphoenolpyruvate-binding domains"/>
    <property type="match status" value="1"/>
</dbReference>
<evidence type="ECO:0000256" key="3">
    <source>
        <dbReference type="ARBA" id="ARBA00012618"/>
    </source>
</evidence>
<dbReference type="CDD" id="cd06557">
    <property type="entry name" value="KPHMT-like"/>
    <property type="match status" value="1"/>
</dbReference>
<dbReference type="UniPathway" id="UPA00028">
    <property type="reaction ID" value="UER00003"/>
</dbReference>
<feature type="region of interest" description="Disordered" evidence="6">
    <location>
        <begin position="1"/>
        <end position="87"/>
    </location>
</feature>
<sequence length="385" mass="39877">MLGASGAARRLIAGSTKATGPLVGGQAARSRGPPRWGALASTRMHGRRVYGQAGPRERDAAAPREPGGEPGGAPAAAPRPQSIAPPGTKATLRHLRAKYEAGLPLAIVTAYDYPSAQLAERAGVDVVLVGDSVGMVVLGYDSTTPVTMDEMIHHTKAARRGAPHSLLVADLPFGSYLHAHDCVHNGARLLKEGGADAVKLEGGRRVLAQVRALVDAGIAVMGHVGLTPQTHASLGGYTVQGKTTVAARELLADARALEAAGCFSIVLEMVPHKLAALVTAQLRVPTIGIGAGVSTSGQVQVMHDLLGLYDKFQPKFAARYAAVGAISGRALAEYVADVAARRFPGAQHSFAMPDAELHALEDELAVGAVDSDGERRGDLEARAEP</sequence>
<comment type="catalytic activity">
    <reaction evidence="5">
        <text>(6R)-5,10-methylene-5,6,7,8-tetrahydrofolate + 3-methyl-2-oxobutanoate + H2O = 2-dehydropantoate + (6S)-5,6,7,8-tetrahydrofolate</text>
        <dbReference type="Rhea" id="RHEA:11824"/>
        <dbReference type="ChEBI" id="CHEBI:11561"/>
        <dbReference type="ChEBI" id="CHEBI:11851"/>
        <dbReference type="ChEBI" id="CHEBI:15377"/>
        <dbReference type="ChEBI" id="CHEBI:15636"/>
        <dbReference type="ChEBI" id="CHEBI:57453"/>
        <dbReference type="EC" id="2.1.2.11"/>
    </reaction>
</comment>
<dbReference type="OrthoDB" id="425211at2759"/>
<evidence type="ECO:0000313" key="8">
    <source>
        <dbReference type="Proteomes" id="UP000751190"/>
    </source>
</evidence>
<evidence type="ECO:0000256" key="1">
    <source>
        <dbReference type="ARBA" id="ARBA00005033"/>
    </source>
</evidence>
<name>A0A8J5XQQ7_DIALT</name>
<keyword evidence="4" id="KW-0808">Transferase</keyword>
<organism evidence="7 8">
    <name type="scientific">Diacronema lutheri</name>
    <name type="common">Unicellular marine alga</name>
    <name type="synonym">Monochrysis lutheri</name>
    <dbReference type="NCBI Taxonomy" id="2081491"/>
    <lineage>
        <taxon>Eukaryota</taxon>
        <taxon>Haptista</taxon>
        <taxon>Haptophyta</taxon>
        <taxon>Pavlovophyceae</taxon>
        <taxon>Pavlovales</taxon>
        <taxon>Pavlovaceae</taxon>
        <taxon>Diacronema</taxon>
    </lineage>
</organism>
<proteinExistence type="inferred from homology"/>
<dbReference type="NCBIfam" id="NF001452">
    <property type="entry name" value="PRK00311.1"/>
    <property type="match status" value="1"/>
</dbReference>
<feature type="region of interest" description="Disordered" evidence="6">
    <location>
        <begin position="366"/>
        <end position="385"/>
    </location>
</feature>
<reference evidence="7" key="1">
    <citation type="submission" date="2021-05" db="EMBL/GenBank/DDBJ databases">
        <title>The genome of the haptophyte Pavlova lutheri (Diacronema luteri, Pavlovales) - a model for lipid biosynthesis in eukaryotic algae.</title>
        <authorList>
            <person name="Hulatt C.J."/>
            <person name="Posewitz M.C."/>
        </authorList>
    </citation>
    <scope>NUCLEOTIDE SEQUENCE</scope>
    <source>
        <strain evidence="7">NIVA-4/92</strain>
    </source>
</reference>
<dbReference type="InterPro" id="IPR003700">
    <property type="entry name" value="Pantoate_hydroxy_MeTrfase"/>
</dbReference>
<comment type="similarity">
    <text evidence="2">Belongs to the PanB family.</text>
</comment>
<feature type="compositionally biased region" description="Basic and acidic residues" evidence="6">
    <location>
        <begin position="372"/>
        <end position="385"/>
    </location>
</feature>
<dbReference type="PANTHER" id="PTHR20881">
    <property type="entry name" value="3-METHYL-2-OXOBUTANOATE HYDROXYMETHYLTRANSFERASE"/>
    <property type="match status" value="1"/>
</dbReference>
<dbReference type="AlphaFoldDB" id="A0A8J5XQQ7"/>
<dbReference type="SUPFAM" id="SSF51621">
    <property type="entry name" value="Phosphoenolpyruvate/pyruvate domain"/>
    <property type="match status" value="1"/>
</dbReference>
<dbReference type="PANTHER" id="PTHR20881:SF0">
    <property type="entry name" value="3-METHYL-2-OXOBUTANOATE HYDROXYMETHYLTRANSFERASE"/>
    <property type="match status" value="1"/>
</dbReference>
<evidence type="ECO:0000256" key="5">
    <source>
        <dbReference type="ARBA" id="ARBA00049172"/>
    </source>
</evidence>
<dbReference type="InterPro" id="IPR015813">
    <property type="entry name" value="Pyrv/PenolPyrv_kinase-like_dom"/>
</dbReference>
<dbReference type="HAMAP" id="MF_00156">
    <property type="entry name" value="PanB"/>
    <property type="match status" value="1"/>
</dbReference>
<evidence type="ECO:0000256" key="2">
    <source>
        <dbReference type="ARBA" id="ARBA00008676"/>
    </source>
</evidence>
<dbReference type="GO" id="GO:0003864">
    <property type="term" value="F:3-methyl-2-oxobutanoate hydroxymethyltransferase activity"/>
    <property type="evidence" value="ECO:0007669"/>
    <property type="project" value="UniProtKB-EC"/>
</dbReference>
<dbReference type="GO" id="GO:0015940">
    <property type="term" value="P:pantothenate biosynthetic process"/>
    <property type="evidence" value="ECO:0007669"/>
    <property type="project" value="UniProtKB-UniPathway"/>
</dbReference>
<keyword evidence="8" id="KW-1185">Reference proteome</keyword>
<dbReference type="GO" id="GO:0000287">
    <property type="term" value="F:magnesium ion binding"/>
    <property type="evidence" value="ECO:0007669"/>
    <property type="project" value="TreeGrafter"/>
</dbReference>
<evidence type="ECO:0000256" key="4">
    <source>
        <dbReference type="ARBA" id="ARBA00022679"/>
    </source>
</evidence>
<dbReference type="OMA" id="MGMEDTN"/>
<dbReference type="Pfam" id="PF02548">
    <property type="entry name" value="Pantoate_transf"/>
    <property type="match status" value="1"/>
</dbReference>
<gene>
    <name evidence="7" type="ORF">KFE25_001896</name>
</gene>